<accession>K1UTU4</accession>
<keyword evidence="1" id="KW-0808">Transferase</keyword>
<protein>
    <submittedName>
        <fullName evidence="1">Type II restriction enzyme, methylase subunit</fullName>
    </submittedName>
</protein>
<evidence type="ECO:0000313" key="1">
    <source>
        <dbReference type="EMBL" id="EKC74981.1"/>
    </source>
</evidence>
<dbReference type="GO" id="GO:0008168">
    <property type="term" value="F:methyltransferase activity"/>
    <property type="evidence" value="ECO:0007669"/>
    <property type="project" value="UniProtKB-KW"/>
</dbReference>
<reference evidence="1" key="1">
    <citation type="journal article" date="2013" name="Environ. Microbiol.">
        <title>Microbiota from the distal guts of lean and obese adolescents exhibit partial functional redundancy besides clear differences in community structure.</title>
        <authorList>
            <person name="Ferrer M."/>
            <person name="Ruiz A."/>
            <person name="Lanza F."/>
            <person name="Haange S.B."/>
            <person name="Oberbach A."/>
            <person name="Till H."/>
            <person name="Bargiela R."/>
            <person name="Campoy C."/>
            <person name="Segura M.T."/>
            <person name="Richter M."/>
            <person name="von Bergen M."/>
            <person name="Seifert J."/>
            <person name="Suarez A."/>
        </authorList>
    </citation>
    <scope>NUCLEOTIDE SEQUENCE</scope>
</reference>
<organism evidence="1">
    <name type="scientific">human gut metagenome</name>
    <dbReference type="NCBI Taxonomy" id="408170"/>
    <lineage>
        <taxon>unclassified sequences</taxon>
        <taxon>metagenomes</taxon>
        <taxon>organismal metagenomes</taxon>
    </lineage>
</organism>
<keyword evidence="1" id="KW-0489">Methyltransferase</keyword>
<feature type="non-terminal residue" evidence="1">
    <location>
        <position position="1"/>
    </location>
</feature>
<dbReference type="GO" id="GO:0032259">
    <property type="term" value="P:methylation"/>
    <property type="evidence" value="ECO:0007669"/>
    <property type="project" value="UniProtKB-KW"/>
</dbReference>
<dbReference type="AlphaFoldDB" id="K1UTU4"/>
<proteinExistence type="predicted"/>
<name>K1UTU4_9ZZZZ</name>
<comment type="caution">
    <text evidence="1">The sequence shown here is derived from an EMBL/GenBank/DDBJ whole genome shotgun (WGS) entry which is preliminary data.</text>
</comment>
<sequence>VLQERVLNNQQVKKLREISSTHKKPDYTLMNGTNIKSFLDAKSLDVNIFTSKGTAFQIRSYGWSAQCPCAFVSNFEQLVIYDTRFVPSPEQSADMGTKQYFIDEYVDNFDVLFDHLWHDNICSNHLEQLYKTKVIEGNNQLDSHFMLMLSDFRIKLAKRLVELNPDVINNDSLLNYYVQVILDLLFS</sequence>
<gene>
    <name evidence="1" type="ORF">LEA_05468</name>
</gene>
<dbReference type="EMBL" id="AJWY01003561">
    <property type="protein sequence ID" value="EKC74981.1"/>
    <property type="molecule type" value="Genomic_DNA"/>
</dbReference>